<protein>
    <submittedName>
        <fullName evidence="1">Uncharacterized protein</fullName>
    </submittedName>
</protein>
<accession>A0ACC6PUK3</accession>
<evidence type="ECO:0000313" key="2">
    <source>
        <dbReference type="Proteomes" id="UP001377168"/>
    </source>
</evidence>
<dbReference type="Proteomes" id="UP001377168">
    <property type="component" value="Unassembled WGS sequence"/>
</dbReference>
<sequence length="398" mass="43184">MPVRIVVLVVVVPVRMLWDLLALCGRALHRTVLRPVGHGLVWVYAIVLTPVGHALAWLAVVLGKAVFVWPWVGLWRYVVVPVVTYGLVVPAVWVHRQVLTPVGRGVAWVLTGLGRGIGWTLGTLGRGIAWLVGHLVVAPARWVHRSLLTPVGHALAWLAVVLGKVLFVWPWVGLWRYVVVPVVTYGLVVPVAWVYRQVLTPLGHGIVRLAAGLWHGLAVLGRGLWTALTWTVLTLLVTPVVWLVGTLVVAPLVWTFQRVLVPIGREIGAAFVVAWRVAGYVSSAVGSAVRWLVVQLVVRPVRWLYGSVCTPVGHAVRDFVWRPAKRAAVEAGRAAAAAVRSARETIRQARRDAWRALVGGPGYAEPGEPLVPQARTLGSTTTVPGAAAEPEISLHKQG</sequence>
<evidence type="ECO:0000313" key="1">
    <source>
        <dbReference type="EMBL" id="MEJ8634995.1"/>
    </source>
</evidence>
<keyword evidence="2" id="KW-1185">Reference proteome</keyword>
<name>A0ACC6PUK3_9ACTN</name>
<comment type="caution">
    <text evidence="1">The sequence shown here is derived from an EMBL/GenBank/DDBJ whole genome shotgun (WGS) entry which is preliminary data.</text>
</comment>
<dbReference type="EMBL" id="JBBKAJ010000022">
    <property type="protein sequence ID" value="MEJ8634995.1"/>
    <property type="molecule type" value="Genomic_DNA"/>
</dbReference>
<proteinExistence type="predicted"/>
<organism evidence="1 2">
    <name type="scientific">Streptomyces achmelvichensis</name>
    <dbReference type="NCBI Taxonomy" id="3134111"/>
    <lineage>
        <taxon>Bacteria</taxon>
        <taxon>Bacillati</taxon>
        <taxon>Actinomycetota</taxon>
        <taxon>Actinomycetes</taxon>
        <taxon>Kitasatosporales</taxon>
        <taxon>Streptomycetaceae</taxon>
        <taxon>Streptomyces</taxon>
    </lineage>
</organism>
<gene>
    <name evidence="1" type="ORF">WKI67_16535</name>
</gene>
<reference evidence="1" key="1">
    <citation type="submission" date="2024-03" db="EMBL/GenBank/DDBJ databases">
        <title>Novel Streptomyces species of biotechnological and ecological value are a feature of Machair soil.</title>
        <authorList>
            <person name="Prole J.R."/>
            <person name="Goodfellow M."/>
            <person name="Allenby N."/>
            <person name="Ward A.C."/>
        </authorList>
    </citation>
    <scope>NUCLEOTIDE SEQUENCE</scope>
    <source>
        <strain evidence="1">MS2.AVA.5</strain>
    </source>
</reference>